<organism evidence="1 2">
    <name type="scientific">Sutterella seckii</name>
    <dbReference type="NCBI Taxonomy" id="1944635"/>
    <lineage>
        <taxon>Bacteria</taxon>
        <taxon>Pseudomonadati</taxon>
        <taxon>Pseudomonadota</taxon>
        <taxon>Betaproteobacteria</taxon>
        <taxon>Burkholderiales</taxon>
        <taxon>Sutterellaceae</taxon>
        <taxon>Sutterella</taxon>
    </lineage>
</organism>
<sequence length="92" mass="10832">MSRILFFLGIFIVIAVAWAISRRRQSLSIQERDELEELRRNERGRKNAQAVIGEPMEKCEECGTYFPRREAVRRGTHIYCSARCRDKASKRD</sequence>
<dbReference type="OrthoDB" id="9814432at2"/>
<dbReference type="RefSeq" id="WP_152158292.1">
    <property type="nucleotide sequence ID" value="NZ_WEHX01000032.1"/>
</dbReference>
<name>A0A6I1ENL2_9BURK</name>
<gene>
    <name evidence="1" type="ORF">GBM95_06150</name>
</gene>
<dbReference type="Proteomes" id="UP000430564">
    <property type="component" value="Unassembled WGS sequence"/>
</dbReference>
<dbReference type="NCBIfam" id="NF041023">
    <property type="entry name" value="PP0621_fam"/>
    <property type="match status" value="1"/>
</dbReference>
<accession>A0A6I1ENL2</accession>
<comment type="caution">
    <text evidence="1">The sequence shown here is derived from an EMBL/GenBank/DDBJ whole genome shotgun (WGS) entry which is preliminary data.</text>
</comment>
<dbReference type="EMBL" id="WEHX01000032">
    <property type="protein sequence ID" value="KAB7660318.1"/>
    <property type="molecule type" value="Genomic_DNA"/>
</dbReference>
<reference evidence="1 2" key="1">
    <citation type="submission" date="2019-10" db="EMBL/GenBank/DDBJ databases">
        <title>Genome diversity of Sutterella seckii.</title>
        <authorList>
            <person name="Chaplin A.V."/>
            <person name="Sokolova S.R."/>
            <person name="Mosin K.A."/>
            <person name="Ivanova E.L."/>
            <person name="Kochetkova T.O."/>
            <person name="Goltsov A.Y."/>
            <person name="Trofimov D.Y."/>
            <person name="Efimov B.A."/>
        </authorList>
    </citation>
    <scope>NUCLEOTIDE SEQUENCE [LARGE SCALE GENOMIC DNA]</scope>
    <source>
        <strain evidence="1 2">ASD393</strain>
    </source>
</reference>
<evidence type="ECO:0000313" key="1">
    <source>
        <dbReference type="EMBL" id="KAB7660318.1"/>
    </source>
</evidence>
<evidence type="ECO:0000313" key="2">
    <source>
        <dbReference type="Proteomes" id="UP000430564"/>
    </source>
</evidence>
<protein>
    <submittedName>
        <fullName evidence="1">Uncharacterized protein</fullName>
    </submittedName>
</protein>
<proteinExistence type="predicted"/>
<dbReference type="AlphaFoldDB" id="A0A6I1ENL2"/>
<dbReference type="InterPro" id="IPR049708">
    <property type="entry name" value="PP0621-like"/>
</dbReference>